<feature type="domain" description="EGF-like" evidence="14">
    <location>
        <begin position="1007"/>
        <end position="1044"/>
    </location>
</feature>
<dbReference type="CDD" id="cd00054">
    <property type="entry name" value="EGF_CA"/>
    <property type="match status" value="2"/>
</dbReference>
<dbReference type="Pfam" id="PF00053">
    <property type="entry name" value="EGF_laminin"/>
    <property type="match status" value="2"/>
</dbReference>
<dbReference type="FunFam" id="3.30.60.30:FF:000024">
    <property type="entry name" value="Transmembrane agrin"/>
    <property type="match status" value="1"/>
</dbReference>
<evidence type="ECO:0008006" key="19">
    <source>
        <dbReference type="Google" id="ProtNLM"/>
    </source>
</evidence>
<feature type="domain" description="Laminin EGF-like" evidence="15">
    <location>
        <begin position="584"/>
        <end position="637"/>
    </location>
</feature>
<dbReference type="Gene3D" id="3.30.60.30">
    <property type="match status" value="8"/>
</dbReference>
<feature type="domain" description="Kazal-like" evidence="16">
    <location>
        <begin position="352"/>
        <end position="399"/>
    </location>
</feature>
<feature type="disulfide bond" evidence="10">
    <location>
        <begin position="1073"/>
        <end position="1082"/>
    </location>
</feature>
<gene>
    <name evidence="17" type="ORF">JTE90_008916</name>
</gene>
<dbReference type="GO" id="GO:0005509">
    <property type="term" value="F:calcium ion binding"/>
    <property type="evidence" value="ECO:0007669"/>
    <property type="project" value="InterPro"/>
</dbReference>
<dbReference type="PROSITE" id="PS51465">
    <property type="entry name" value="KAZAL_2"/>
    <property type="match status" value="8"/>
</dbReference>
<feature type="disulfide bond" evidence="10">
    <location>
        <begin position="1034"/>
        <end position="1043"/>
    </location>
</feature>
<dbReference type="Pfam" id="PF00054">
    <property type="entry name" value="Laminin_G_1"/>
    <property type="match status" value="3"/>
</dbReference>
<evidence type="ECO:0000256" key="10">
    <source>
        <dbReference type="PROSITE-ProRule" id="PRU00076"/>
    </source>
</evidence>
<keyword evidence="8" id="KW-0357">Heparan sulfate</keyword>
<dbReference type="GO" id="GO:0005604">
    <property type="term" value="C:basement membrane"/>
    <property type="evidence" value="ECO:0007669"/>
    <property type="project" value="UniProtKB-ARBA"/>
</dbReference>
<dbReference type="GO" id="GO:0045202">
    <property type="term" value="C:synapse"/>
    <property type="evidence" value="ECO:0007669"/>
    <property type="project" value="UniProtKB-SubCell"/>
</dbReference>
<evidence type="ECO:0000256" key="6">
    <source>
        <dbReference type="ARBA" id="ARBA00023018"/>
    </source>
</evidence>
<dbReference type="SMART" id="SM00282">
    <property type="entry name" value="LamG"/>
    <property type="match status" value="3"/>
</dbReference>
<evidence type="ECO:0000313" key="17">
    <source>
        <dbReference type="EMBL" id="KAG8184136.1"/>
    </source>
</evidence>
<evidence type="ECO:0000256" key="3">
    <source>
        <dbReference type="ARBA" id="ARBA00022737"/>
    </source>
</evidence>
<dbReference type="CDD" id="cd00055">
    <property type="entry name" value="EGF_Lam"/>
    <property type="match status" value="2"/>
</dbReference>
<feature type="chain" id="PRO_5043798348" description="Agrin" evidence="12">
    <location>
        <begin position="17"/>
        <end position="1554"/>
    </location>
</feature>
<feature type="disulfide bond" evidence="10">
    <location>
        <begin position="1297"/>
        <end position="1306"/>
    </location>
</feature>
<dbReference type="InterPro" id="IPR002350">
    <property type="entry name" value="Kazal_dom"/>
</dbReference>
<evidence type="ECO:0000256" key="4">
    <source>
        <dbReference type="ARBA" id="ARBA00022782"/>
    </source>
</evidence>
<organism evidence="17 18">
    <name type="scientific">Oedothorax gibbosus</name>
    <dbReference type="NCBI Taxonomy" id="931172"/>
    <lineage>
        <taxon>Eukaryota</taxon>
        <taxon>Metazoa</taxon>
        <taxon>Ecdysozoa</taxon>
        <taxon>Arthropoda</taxon>
        <taxon>Chelicerata</taxon>
        <taxon>Arachnida</taxon>
        <taxon>Araneae</taxon>
        <taxon>Araneomorphae</taxon>
        <taxon>Entelegynae</taxon>
        <taxon>Araneoidea</taxon>
        <taxon>Linyphiidae</taxon>
        <taxon>Erigoninae</taxon>
        <taxon>Oedothorax</taxon>
    </lineage>
</organism>
<feature type="domain" description="Laminin G" evidence="13">
    <location>
        <begin position="1095"/>
        <end position="1275"/>
    </location>
</feature>
<feature type="domain" description="Kazal-like" evidence="16">
    <location>
        <begin position="504"/>
        <end position="551"/>
    </location>
</feature>
<evidence type="ECO:0000256" key="1">
    <source>
        <dbReference type="ARBA" id="ARBA00004401"/>
    </source>
</evidence>
<evidence type="ECO:0000259" key="13">
    <source>
        <dbReference type="PROSITE" id="PS50025"/>
    </source>
</evidence>
<dbReference type="Pfam" id="PF00008">
    <property type="entry name" value="EGF"/>
    <property type="match status" value="3"/>
</dbReference>
<dbReference type="GO" id="GO:0050808">
    <property type="term" value="P:synapse organization"/>
    <property type="evidence" value="ECO:0007669"/>
    <property type="project" value="UniProtKB-ARBA"/>
</dbReference>
<keyword evidence="6" id="KW-0770">Synapse</keyword>
<protein>
    <recommendedName>
        <fullName evidence="19">Agrin</fullName>
    </recommendedName>
</protein>
<feature type="signal peptide" evidence="12">
    <location>
        <begin position="1"/>
        <end position="16"/>
    </location>
</feature>
<dbReference type="PROSITE" id="PS01186">
    <property type="entry name" value="EGF_2"/>
    <property type="match status" value="2"/>
</dbReference>
<dbReference type="InterPro" id="IPR036058">
    <property type="entry name" value="Kazal_dom_sf"/>
</dbReference>
<keyword evidence="5" id="KW-0325">Glycoprotein</keyword>
<dbReference type="InterPro" id="IPR002049">
    <property type="entry name" value="LE_dom"/>
</dbReference>
<evidence type="ECO:0000313" key="18">
    <source>
        <dbReference type="Proteomes" id="UP000827092"/>
    </source>
</evidence>
<dbReference type="SMART" id="SM00274">
    <property type="entry name" value="FOLN"/>
    <property type="match status" value="9"/>
</dbReference>
<dbReference type="PROSITE" id="PS50025">
    <property type="entry name" value="LAM_G_DOMAIN"/>
    <property type="match status" value="3"/>
</dbReference>
<dbReference type="GO" id="GO:0005576">
    <property type="term" value="C:extracellular region"/>
    <property type="evidence" value="ECO:0007669"/>
    <property type="project" value="TreeGrafter"/>
</dbReference>
<evidence type="ECO:0000259" key="15">
    <source>
        <dbReference type="PROSITE" id="PS50027"/>
    </source>
</evidence>
<feature type="domain" description="Kazal-like" evidence="16">
    <location>
        <begin position="717"/>
        <end position="766"/>
    </location>
</feature>
<dbReference type="SMART" id="SM00179">
    <property type="entry name" value="EGF_CA"/>
    <property type="match status" value="3"/>
</dbReference>
<dbReference type="CDD" id="cd00104">
    <property type="entry name" value="KAZAL_FS"/>
    <property type="match status" value="7"/>
</dbReference>
<dbReference type="PROSITE" id="PS50026">
    <property type="entry name" value="EGF_3"/>
    <property type="match status" value="3"/>
</dbReference>
<dbReference type="SUPFAM" id="SSF100895">
    <property type="entry name" value="Kazal-type serine protease inhibitors"/>
    <property type="match status" value="8"/>
</dbReference>
<dbReference type="EMBL" id="JAFNEN010000386">
    <property type="protein sequence ID" value="KAG8184136.1"/>
    <property type="molecule type" value="Genomic_DNA"/>
</dbReference>
<feature type="disulfide bond" evidence="11">
    <location>
        <begin position="605"/>
        <end position="614"/>
    </location>
</feature>
<keyword evidence="7 10" id="KW-1015">Disulfide bond</keyword>
<dbReference type="GO" id="GO:0048513">
    <property type="term" value="P:animal organ development"/>
    <property type="evidence" value="ECO:0007669"/>
    <property type="project" value="UniProtKB-ARBA"/>
</dbReference>
<dbReference type="PRINTS" id="PR00011">
    <property type="entry name" value="EGFLAMININ"/>
</dbReference>
<dbReference type="InterPro" id="IPR000742">
    <property type="entry name" value="EGF"/>
</dbReference>
<comment type="subcellular location">
    <subcellularLocation>
        <location evidence="1">Cell membrane</location>
        <topology evidence="1">Single-pass type II membrane protein</topology>
    </subcellularLocation>
    <subcellularLocation>
        <location evidence="9">Synapse</location>
    </subcellularLocation>
</comment>
<dbReference type="InterPro" id="IPR001791">
    <property type="entry name" value="Laminin_G"/>
</dbReference>
<dbReference type="SUPFAM" id="SSF49899">
    <property type="entry name" value="Concanavalin A-like lectins/glucanases"/>
    <property type="match status" value="4"/>
</dbReference>
<evidence type="ECO:0000259" key="16">
    <source>
        <dbReference type="PROSITE" id="PS51465"/>
    </source>
</evidence>
<dbReference type="GO" id="GO:0043113">
    <property type="term" value="P:receptor clustering"/>
    <property type="evidence" value="ECO:0007669"/>
    <property type="project" value="UniProtKB-ARBA"/>
</dbReference>
<keyword evidence="18" id="KW-1185">Reference proteome</keyword>
<keyword evidence="2 10" id="KW-0245">EGF-like domain</keyword>
<dbReference type="Pfam" id="PF07648">
    <property type="entry name" value="Kazal_2"/>
    <property type="match status" value="8"/>
</dbReference>
<feature type="domain" description="Kazal-like" evidence="16">
    <location>
        <begin position="283"/>
        <end position="329"/>
    </location>
</feature>
<evidence type="ECO:0000256" key="12">
    <source>
        <dbReference type="SAM" id="SignalP"/>
    </source>
</evidence>
<keyword evidence="11" id="KW-0424">Laminin EGF-like domain</keyword>
<keyword evidence="3" id="KW-0677">Repeat</keyword>
<accession>A0AAV6UKI4</accession>
<dbReference type="InterPro" id="IPR001881">
    <property type="entry name" value="EGF-like_Ca-bd_dom"/>
</dbReference>
<dbReference type="GO" id="GO:0030154">
    <property type="term" value="P:cell differentiation"/>
    <property type="evidence" value="ECO:0007669"/>
    <property type="project" value="UniProtKB-KW"/>
</dbReference>
<dbReference type="FunFam" id="2.10.25.10:FF:000134">
    <property type="entry name" value="Transmembrane agrin"/>
    <property type="match status" value="1"/>
</dbReference>
<evidence type="ECO:0000256" key="2">
    <source>
        <dbReference type="ARBA" id="ARBA00022536"/>
    </source>
</evidence>
<dbReference type="FunFam" id="2.10.25.10:FF:000140">
    <property type="entry name" value="Transmembrane agrin"/>
    <property type="match status" value="1"/>
</dbReference>
<dbReference type="SMART" id="SM00280">
    <property type="entry name" value="KAZAL"/>
    <property type="match status" value="8"/>
</dbReference>
<dbReference type="InterPro" id="IPR003645">
    <property type="entry name" value="Fol_N"/>
</dbReference>
<feature type="disulfide bond" evidence="11">
    <location>
        <begin position="586"/>
        <end position="603"/>
    </location>
</feature>
<dbReference type="SMART" id="SM00181">
    <property type="entry name" value="EGF"/>
    <property type="match status" value="7"/>
</dbReference>
<feature type="domain" description="EGF-like" evidence="14">
    <location>
        <begin position="1271"/>
        <end position="1307"/>
    </location>
</feature>
<feature type="domain" description="Kazal-like" evidence="16">
    <location>
        <begin position="55"/>
        <end position="107"/>
    </location>
</feature>
<keyword evidence="4" id="KW-0221">Differentiation</keyword>
<dbReference type="GO" id="GO:0005886">
    <property type="term" value="C:plasma membrane"/>
    <property type="evidence" value="ECO:0007669"/>
    <property type="project" value="UniProtKB-SubCell"/>
</dbReference>
<evidence type="ECO:0000256" key="8">
    <source>
        <dbReference type="ARBA" id="ARBA00023207"/>
    </source>
</evidence>
<dbReference type="CDD" id="cd00110">
    <property type="entry name" value="LamG"/>
    <property type="match status" value="3"/>
</dbReference>
<proteinExistence type="predicted"/>
<dbReference type="FunFam" id="2.10.25.10:FF:000095">
    <property type="entry name" value="Notch, isoform B"/>
    <property type="match status" value="2"/>
</dbReference>
<keyword evidence="5" id="KW-0654">Proteoglycan</keyword>
<dbReference type="InterPro" id="IPR013320">
    <property type="entry name" value="ConA-like_dom_sf"/>
</dbReference>
<feature type="domain" description="EGF-like" evidence="14">
    <location>
        <begin position="1046"/>
        <end position="1083"/>
    </location>
</feature>
<dbReference type="PANTHER" id="PTHR10913:SF78">
    <property type="entry name" value="AGRIN"/>
    <property type="match status" value="1"/>
</dbReference>
<sequence length="1554" mass="169669">MPIVPFILCITFSTLGLVQNCYKFPSDVPDPCLDKQCHFGAQCRTSPDGQTAECVCPEKCATYGDSRGSRPVCGTDGQDYPNVCHLQRAACKTKKEIEVKFQGLCDPCEGVECPATQVCQLDNGRQPICRCNSICSPDFRPVCGSDGRTYVNECSLRVESCKSRRSLRIIFSGECSSAFRMLTQGANPCQNLQCGHGQDCDIDRYGIATCRCTPVCEPVMRPVCGEDGATYHSDCDMRRSGCEAQKELRFAYRGVCGAVGTCQDHDCEYGGECLIRNRTRVCECPECAEEFEPVCGTDGVSYINECKLRKEGCEQRKKVGVDYQGLCTGCEHKHCEYYAACESDSEGVGRCVCPKSCLKVDAVVCGTDGVTYKNECEMRLAACHKAQYVMVGSKGPCDLCQNVHCKHGARCEGGHCICAFDCPDSYEPVCGSDGTTYKNDCEMRRGSCRKSINLATVYFGECDHTLAGSREEHEVSLATLTCEMANCRFGGVCDHDPRGYVHCVCSFHCSPLRDRVCGSDNRLYENECRMREESCRLQQDIQIVAPENCGVVAVSVCRQSPFGCCPDGRTLALGHNAAGCPSTCNCNKLGSYGESCDAISGQCECKTGVGGLRCDRCEAGYWGLHKIVTDGNVGCLPCDCNTWGSARDDCEQMTGNCVCKHAILGAKCDVCPEGTVLGSDGCMDESLSRSVQGSCSRVHCRYGAVCRDVGGGRSQCFCETRCPPVSGPAPVCGTDGNTYATKCQMSVFGCRYQKSINVRQQGPCKSGGVIIGMEEISPTAGPVRRSTVQKTTFDQYESKFTRDVSHSEQFYLSTGPTTSKPPIDESPVDIPSFSGGSYLELPKLQAYTRLSLELEFKTFGSDGILLYNGQTPTGAGDFVSLSLKDGYVEFRYNLGSGPVILLSPHRLQQGRFHRLVAKRYLRDGVLTLDGQEDVAGHSEGSLKSLDLAENMFLGYIPNESKGVFENIGQSGGLIGCIRRLRVGHKDVNLTYPISKDIIKGQNIRECRGLPCNSVPCRNGGTCIPNDGESFKCVCSEGFSGDMCQKSEDPCASFPCVNGATCTTLPDHEFSCSCDKGYSGKFCEHRPSKPVVVEEVYIPDLDGTAYLELPTLPNVGQEFVIELWFLSRHKDGVLLYNGQESLGRGDFVSLNLVDRYVQFLYDLGSGIANITSATPINIDQWHIVRATRILRRGSLQLDDGPVATGESKEPLSELNLDRPLYLGGYRHLSTVNPESGITTRFRGAFQRLVLNGEVVDDLRRVAKSSQDVGPFYGPPCGPNPCRNGGMCLPQLNNFHCKCPVAYTGLWCEKYIENVSIDEPILFDGKNFLKFPNKITNGFEEQNSEKKDDSAFSDDGHNRLEVTFRTEARDGLLLWSHEDSPSVGDYLALAVVSERLYAFSDDGHNRLEVTFRTEARDGLLLWSHEDSPSVGDYLALAVVSGRLEVSFNSAGVKGPLVIRHAAPINNGQWHRAVVDRNNRHGMLQVDDDTPSVVTSSPETKHLNTDGVLWIGGCSNLPQGLVSSYYTGFVGCIHSVIVDGEALRISAHATGQTCPHT</sequence>
<dbReference type="SMART" id="SM00180">
    <property type="entry name" value="EGF_Lam"/>
    <property type="match status" value="2"/>
</dbReference>
<evidence type="ECO:0000256" key="11">
    <source>
        <dbReference type="PROSITE-ProRule" id="PRU00460"/>
    </source>
</evidence>
<feature type="domain" description="Laminin G" evidence="13">
    <location>
        <begin position="1374"/>
        <end position="1551"/>
    </location>
</feature>
<keyword evidence="12" id="KW-0732">Signal</keyword>
<dbReference type="InterPro" id="IPR050653">
    <property type="entry name" value="Prot_Inhib_GrowthFact_Antg"/>
</dbReference>
<dbReference type="PROSITE" id="PS50027">
    <property type="entry name" value="EGF_LAM_2"/>
    <property type="match status" value="1"/>
</dbReference>
<reference evidence="17 18" key="1">
    <citation type="journal article" date="2022" name="Nat. Ecol. Evol.">
        <title>A masculinizing supergene underlies an exaggerated male reproductive morph in a spider.</title>
        <authorList>
            <person name="Hendrickx F."/>
            <person name="De Corte Z."/>
            <person name="Sonet G."/>
            <person name="Van Belleghem S.M."/>
            <person name="Kostlbacher S."/>
            <person name="Vangestel C."/>
        </authorList>
    </citation>
    <scope>NUCLEOTIDE SEQUENCE [LARGE SCALE GENOMIC DNA]</scope>
    <source>
        <strain evidence="17">W744_W776</strain>
    </source>
</reference>
<dbReference type="PROSITE" id="PS00022">
    <property type="entry name" value="EGF_1"/>
    <property type="match status" value="3"/>
</dbReference>
<dbReference type="PANTHER" id="PTHR10913">
    <property type="entry name" value="FOLLISTATIN-RELATED"/>
    <property type="match status" value="1"/>
</dbReference>
<evidence type="ECO:0000256" key="9">
    <source>
        <dbReference type="ARBA" id="ARBA00034103"/>
    </source>
</evidence>
<feature type="disulfide bond" evidence="11">
    <location>
        <begin position="584"/>
        <end position="596"/>
    </location>
</feature>
<name>A0AAV6UKI4_9ARAC</name>
<dbReference type="SUPFAM" id="SSF57196">
    <property type="entry name" value="EGF/Laminin"/>
    <property type="match status" value="3"/>
</dbReference>
<comment type="caution">
    <text evidence="17">The sequence shown here is derived from an EMBL/GenBank/DDBJ whole genome shotgun (WGS) entry which is preliminary data.</text>
</comment>
<dbReference type="Gene3D" id="2.60.120.200">
    <property type="match status" value="4"/>
</dbReference>
<dbReference type="GO" id="GO:0061024">
    <property type="term" value="P:membrane organization"/>
    <property type="evidence" value="ECO:0007669"/>
    <property type="project" value="UniProtKB-ARBA"/>
</dbReference>
<evidence type="ECO:0000259" key="14">
    <source>
        <dbReference type="PROSITE" id="PS50026"/>
    </source>
</evidence>
<feature type="domain" description="Laminin G" evidence="13">
    <location>
        <begin position="828"/>
        <end position="1006"/>
    </location>
</feature>
<feature type="domain" description="Kazal-like" evidence="16">
    <location>
        <begin position="417"/>
        <end position="464"/>
    </location>
</feature>
<feature type="domain" description="Kazal-like" evidence="16">
    <location>
        <begin position="123"/>
        <end position="177"/>
    </location>
</feature>
<dbReference type="PROSITE" id="PS01248">
    <property type="entry name" value="EGF_LAM_1"/>
    <property type="match status" value="1"/>
</dbReference>
<comment type="caution">
    <text evidence="10">Lacks conserved residue(s) required for the propagation of feature annotation.</text>
</comment>
<feature type="domain" description="Kazal-like" evidence="16">
    <location>
        <begin position="211"/>
        <end position="258"/>
    </location>
</feature>
<dbReference type="Proteomes" id="UP000827092">
    <property type="component" value="Unassembled WGS sequence"/>
</dbReference>
<dbReference type="Gene3D" id="2.10.25.10">
    <property type="entry name" value="Laminin"/>
    <property type="match status" value="5"/>
</dbReference>
<evidence type="ECO:0000256" key="7">
    <source>
        <dbReference type="ARBA" id="ARBA00023157"/>
    </source>
</evidence>
<evidence type="ECO:0000256" key="5">
    <source>
        <dbReference type="ARBA" id="ARBA00022974"/>
    </source>
</evidence>